<gene>
    <name evidence="2" type="ORF">ACFPJ5_01830</name>
</gene>
<evidence type="ECO:0000313" key="2">
    <source>
        <dbReference type="EMBL" id="MFC5365660.1"/>
    </source>
</evidence>
<sequence>MSDDGTTVACPVEGCAFRDTASLVAAHVNGSEAPGHDWHALRFGGPRDFLQQARRGWLDDEAEGDEDEANRDVADSADAERSVTDDEPDRSTETEREGTGTAGGGAAEPGSVPVGQVRCPADGCHYTGELASVKAHVSGTRDAAHDAERLRERGIYPTEDDVKGGVGSGDSTDSGDGAGTTTDSAGTTTDSAETTTDRADADASASTDTTTERETTTTDDTTTATTTATTSPATTSASEESPESEVAAGTADSTKPTDATRITGDTTVAELLDLLDAAESRDLPVDTSAVETALVLCDLLSDLAEDPDTRTLVDAYTLASDLSSEAGDARTDLRDELLARTDTDGELAGEVGRVRRVTRTRRSLKDDDEVLARLREAGVDETSVLRPDSKRVRETLDAADLPESLAFDVSESNYVQKSDSDADAKQTRLAALRRRSEE</sequence>
<evidence type="ECO:0000256" key="1">
    <source>
        <dbReference type="SAM" id="MobiDB-lite"/>
    </source>
</evidence>
<feature type="compositionally biased region" description="Acidic residues" evidence="1">
    <location>
        <begin position="60"/>
        <end position="69"/>
    </location>
</feature>
<dbReference type="Pfam" id="PF25943">
    <property type="entry name" value="DUF7983"/>
    <property type="match status" value="1"/>
</dbReference>
<evidence type="ECO:0000313" key="3">
    <source>
        <dbReference type="Proteomes" id="UP001596201"/>
    </source>
</evidence>
<reference evidence="2 3" key="1">
    <citation type="journal article" date="2019" name="Int. J. Syst. Evol. Microbiol.">
        <title>The Global Catalogue of Microorganisms (GCM) 10K type strain sequencing project: providing services to taxonomists for standard genome sequencing and annotation.</title>
        <authorList>
            <consortium name="The Broad Institute Genomics Platform"/>
            <consortium name="The Broad Institute Genome Sequencing Center for Infectious Disease"/>
            <person name="Wu L."/>
            <person name="Ma J."/>
        </authorList>
    </citation>
    <scope>NUCLEOTIDE SEQUENCE [LARGE SCALE GENOMIC DNA]</scope>
    <source>
        <strain evidence="2 3">CGMCC 1.12237</strain>
    </source>
</reference>
<organism evidence="2 3">
    <name type="scientific">Salinirubrum litoreum</name>
    <dbReference type="NCBI Taxonomy" id="1126234"/>
    <lineage>
        <taxon>Archaea</taxon>
        <taxon>Methanobacteriati</taxon>
        <taxon>Methanobacteriota</taxon>
        <taxon>Stenosarchaea group</taxon>
        <taxon>Halobacteria</taxon>
        <taxon>Halobacteriales</taxon>
        <taxon>Haloferacaceae</taxon>
        <taxon>Salinirubrum</taxon>
    </lineage>
</organism>
<proteinExistence type="predicted"/>
<dbReference type="InterPro" id="IPR058289">
    <property type="entry name" value="DUF7983"/>
</dbReference>
<dbReference type="EMBL" id="JBHSKX010000001">
    <property type="protein sequence ID" value="MFC5365660.1"/>
    <property type="molecule type" value="Genomic_DNA"/>
</dbReference>
<name>A0ABD5R6R7_9EURY</name>
<keyword evidence="3" id="KW-1185">Reference proteome</keyword>
<dbReference type="AlphaFoldDB" id="A0ABD5R6R7"/>
<dbReference type="RefSeq" id="WP_227229054.1">
    <property type="nucleotide sequence ID" value="NZ_JAJCVJ010000001.1"/>
</dbReference>
<feature type="compositionally biased region" description="Basic and acidic residues" evidence="1">
    <location>
        <begin position="142"/>
        <end position="154"/>
    </location>
</feature>
<accession>A0ABD5R6R7</accession>
<feature type="compositionally biased region" description="Low complexity" evidence="1">
    <location>
        <begin position="218"/>
        <end position="239"/>
    </location>
</feature>
<feature type="region of interest" description="Disordered" evidence="1">
    <location>
        <begin position="413"/>
        <end position="438"/>
    </location>
</feature>
<dbReference type="Proteomes" id="UP001596201">
    <property type="component" value="Unassembled WGS sequence"/>
</dbReference>
<protein>
    <submittedName>
        <fullName evidence="2">Uncharacterized protein</fullName>
    </submittedName>
</protein>
<feature type="compositionally biased region" description="Low complexity" evidence="1">
    <location>
        <begin position="169"/>
        <end position="194"/>
    </location>
</feature>
<feature type="region of interest" description="Disordered" evidence="1">
    <location>
        <begin position="60"/>
        <end position="114"/>
    </location>
</feature>
<feature type="compositionally biased region" description="Basic and acidic residues" evidence="1">
    <location>
        <begin position="70"/>
        <end position="98"/>
    </location>
</feature>
<feature type="region of interest" description="Disordered" evidence="1">
    <location>
        <begin position="135"/>
        <end position="260"/>
    </location>
</feature>
<comment type="caution">
    <text evidence="2">The sequence shown here is derived from an EMBL/GenBank/DDBJ whole genome shotgun (WGS) entry which is preliminary data.</text>
</comment>